<evidence type="ECO:0000256" key="1">
    <source>
        <dbReference type="ARBA" id="ARBA00011738"/>
    </source>
</evidence>
<keyword evidence="7" id="KW-0648">Protein biosynthesis</keyword>
<evidence type="ECO:0000313" key="8">
    <source>
        <dbReference type="Proteomes" id="UP000294441"/>
    </source>
</evidence>
<comment type="subunit">
    <text evidence="1">Homodimer.</text>
</comment>
<dbReference type="EC" id="6.3.1.-" evidence="7"/>
<dbReference type="GO" id="GO:0005524">
    <property type="term" value="F:ATP binding"/>
    <property type="evidence" value="ECO:0007669"/>
    <property type="project" value="UniProtKB-KW"/>
</dbReference>
<dbReference type="GO" id="GO:0000049">
    <property type="term" value="F:tRNA binding"/>
    <property type="evidence" value="ECO:0007669"/>
    <property type="project" value="TreeGrafter"/>
</dbReference>
<keyword evidence="7" id="KW-0251">Elongation factor</keyword>
<dbReference type="FunFam" id="3.30.930.10:FF:000017">
    <property type="entry name" value="Elongation factor P--(R)-beta-lysine ligase"/>
    <property type="match status" value="1"/>
</dbReference>
<evidence type="ECO:0000256" key="2">
    <source>
        <dbReference type="ARBA" id="ARBA00022598"/>
    </source>
</evidence>
<organism evidence="7 8">
    <name type="scientific">Candidatus Erwinia haradaeae</name>
    <dbReference type="NCBI Taxonomy" id="1922217"/>
    <lineage>
        <taxon>Bacteria</taxon>
        <taxon>Pseudomonadati</taxon>
        <taxon>Pseudomonadota</taxon>
        <taxon>Gammaproteobacteria</taxon>
        <taxon>Enterobacterales</taxon>
        <taxon>Erwiniaceae</taxon>
        <taxon>Erwinia</taxon>
    </lineage>
</organism>
<dbReference type="GO" id="GO:0003746">
    <property type="term" value="F:translation elongation factor activity"/>
    <property type="evidence" value="ECO:0007669"/>
    <property type="project" value="UniProtKB-KW"/>
</dbReference>
<dbReference type="PANTHER" id="PTHR42918:SF6">
    <property type="entry name" value="ELONGATION FACTOR P--(R)-BETA-LYSINE LIGASE"/>
    <property type="match status" value="1"/>
</dbReference>
<dbReference type="EMBL" id="LR217713">
    <property type="protein sequence ID" value="VFP82088.1"/>
    <property type="molecule type" value="Genomic_DNA"/>
</dbReference>
<dbReference type="InterPro" id="IPR004525">
    <property type="entry name" value="EpmA"/>
</dbReference>
<dbReference type="Pfam" id="PF00152">
    <property type="entry name" value="tRNA-synt_2"/>
    <property type="match status" value="1"/>
</dbReference>
<dbReference type="AlphaFoldDB" id="A0A451D8E4"/>
<dbReference type="InterPro" id="IPR004364">
    <property type="entry name" value="Aa-tRNA-synt_II"/>
</dbReference>
<dbReference type="PROSITE" id="PS50862">
    <property type="entry name" value="AA_TRNA_LIGASE_II"/>
    <property type="match status" value="1"/>
</dbReference>
<sequence length="328" mass="37911">MNNKNDWRPSASLHNLIQRSITIKKIRYFFSKQNILEVETPSMSKYTVTDVHLSPFQTHFKPPGCTKQKNKLRLWLITSPEYHMKRLLAAGSGAIYQLSRSFRNEEMGRYHNPEFTILEWYQPGYKMHRLMHEVDQLLQFILGCKPAEFLSYQEAFLRYLKIDPLLENISNLSKAAKKLGASNFTQNDTNRDSLLQLLFTNGIENKIGQKKPIFIYNFPADQAGLAVISSKDFRVAERFEVYFKGIELANGFRELTDRHEQQKRFEKDNQKRSSINLPRHPIDTYLLNALESGMPDCSGVAVGVDRLIMIALKANALSEVIAFTKDHC</sequence>
<evidence type="ECO:0000256" key="3">
    <source>
        <dbReference type="ARBA" id="ARBA00022741"/>
    </source>
</evidence>
<accession>A0A451D8E4</accession>
<dbReference type="GO" id="GO:0005829">
    <property type="term" value="C:cytosol"/>
    <property type="evidence" value="ECO:0007669"/>
    <property type="project" value="TreeGrafter"/>
</dbReference>
<reference evidence="7 8" key="1">
    <citation type="submission" date="2019-02" db="EMBL/GenBank/DDBJ databases">
        <authorList>
            <person name="Manzano-Marin A."/>
            <person name="Manzano-Marin A."/>
        </authorList>
    </citation>
    <scope>NUCLEOTIDE SEQUENCE [LARGE SCALE GENOMIC DNA]</scope>
    <source>
        <strain evidence="7 8">ErCicurvipes</strain>
    </source>
</reference>
<dbReference type="GO" id="GO:0004824">
    <property type="term" value="F:lysine-tRNA ligase activity"/>
    <property type="evidence" value="ECO:0007669"/>
    <property type="project" value="InterPro"/>
</dbReference>
<dbReference type="OrthoDB" id="9802326at2"/>
<evidence type="ECO:0000259" key="6">
    <source>
        <dbReference type="PROSITE" id="PS50862"/>
    </source>
</evidence>
<keyword evidence="3" id="KW-0547">Nucleotide-binding</keyword>
<proteinExistence type="predicted"/>
<dbReference type="GeneID" id="66304703"/>
<dbReference type="NCBIfam" id="TIGR00462">
    <property type="entry name" value="genX"/>
    <property type="match status" value="1"/>
</dbReference>
<gene>
    <name evidence="7" type="primary">epmA</name>
    <name evidence="7" type="ORF">ERCICURV3402_425</name>
</gene>
<dbReference type="InterPro" id="IPR006195">
    <property type="entry name" value="aa-tRNA-synth_II"/>
</dbReference>
<dbReference type="Gene3D" id="3.30.930.10">
    <property type="entry name" value="Bira Bifunctional Protein, Domain 2"/>
    <property type="match status" value="1"/>
</dbReference>
<evidence type="ECO:0000256" key="4">
    <source>
        <dbReference type="ARBA" id="ARBA00022840"/>
    </source>
</evidence>
<name>A0A451D8E4_9GAMM</name>
<dbReference type="GO" id="GO:0006430">
    <property type="term" value="P:lysyl-tRNA aminoacylation"/>
    <property type="evidence" value="ECO:0007669"/>
    <property type="project" value="InterPro"/>
</dbReference>
<dbReference type="RefSeq" id="WP_157992697.1">
    <property type="nucleotide sequence ID" value="NZ_LR217713.1"/>
</dbReference>
<dbReference type="Proteomes" id="UP000294441">
    <property type="component" value="Chromosome 1"/>
</dbReference>
<evidence type="ECO:0000313" key="7">
    <source>
        <dbReference type="EMBL" id="VFP82088.1"/>
    </source>
</evidence>
<feature type="domain" description="Aminoacyl-transfer RNA synthetases class-II family profile" evidence="6">
    <location>
        <begin position="26"/>
        <end position="325"/>
    </location>
</feature>
<dbReference type="NCBIfam" id="NF006828">
    <property type="entry name" value="PRK09350.1"/>
    <property type="match status" value="1"/>
</dbReference>
<dbReference type="SUPFAM" id="SSF55681">
    <property type="entry name" value="Class II aaRS and biotin synthetases"/>
    <property type="match status" value="1"/>
</dbReference>
<keyword evidence="2 7" id="KW-0436">Ligase</keyword>
<dbReference type="PANTHER" id="PTHR42918">
    <property type="entry name" value="LYSYL-TRNA SYNTHETASE"/>
    <property type="match status" value="1"/>
</dbReference>
<comment type="catalytic activity">
    <reaction evidence="5">
        <text>D-beta-lysine + L-lysyl-[protein] + ATP = N(6)-((3R)-3,6-diaminohexanoyl)-L-lysyl-[protein] + AMP + diphosphate + H(+)</text>
        <dbReference type="Rhea" id="RHEA:83435"/>
        <dbReference type="Rhea" id="RHEA-COMP:9752"/>
        <dbReference type="Rhea" id="RHEA-COMP:20131"/>
        <dbReference type="ChEBI" id="CHEBI:15378"/>
        <dbReference type="ChEBI" id="CHEBI:29969"/>
        <dbReference type="ChEBI" id="CHEBI:30616"/>
        <dbReference type="ChEBI" id="CHEBI:33019"/>
        <dbReference type="ChEBI" id="CHEBI:84138"/>
        <dbReference type="ChEBI" id="CHEBI:156053"/>
        <dbReference type="ChEBI" id="CHEBI:456215"/>
    </reaction>
    <physiologicalReaction direction="left-to-right" evidence="5">
        <dbReference type="Rhea" id="RHEA:83436"/>
    </physiologicalReaction>
</comment>
<evidence type="ECO:0000256" key="5">
    <source>
        <dbReference type="ARBA" id="ARBA00052794"/>
    </source>
</evidence>
<protein>
    <submittedName>
        <fullName evidence="7">Elongation factor P--(R)-beta-lysine ligase</fullName>
        <ecNumber evidence="7">6.3.1.-</ecNumber>
    </submittedName>
</protein>
<dbReference type="InterPro" id="IPR045864">
    <property type="entry name" value="aa-tRNA-synth_II/BPL/LPL"/>
</dbReference>
<keyword evidence="4" id="KW-0067">ATP-binding</keyword>